<gene>
    <name evidence="1" type="ORF">QE424_002465</name>
</gene>
<evidence type="ECO:0000313" key="1">
    <source>
        <dbReference type="EMBL" id="MDQ1109306.1"/>
    </source>
</evidence>
<proteinExistence type="predicted"/>
<accession>A0AAP5EE71</accession>
<dbReference type="EMBL" id="JAUTAS010000001">
    <property type="protein sequence ID" value="MDQ1109306.1"/>
    <property type="molecule type" value="Genomic_DNA"/>
</dbReference>
<protein>
    <submittedName>
        <fullName evidence="1">Uncharacterized protein</fullName>
    </submittedName>
</protein>
<sequence length="281" mass="32143">MKADRIRMQILELLSQAEAYEGRLAYHQLGWAEWDAARNDAPPDWLIEGDDALVKPFESLAERLYLSTIRLLETEALPVYLRQFLARFGEPFNTNQAATVYDIDVLGNGEPYIVFLAQLREFLAPLDVANRSSHYLRFTGIKYLERVLNNTASIIQKSGENPTSETGVYQVVRNVLEAFFPSAISPKSNFLKTAQEYKPDILIPELSTAIEYKYAKDEAKLKATIAQISDDVKGYSGDVDYDLFYAVFYVTSDFWGKEKFDLIWKEKGFPENWRGIYVVGN</sequence>
<name>A0AAP5EE71_9GAMM</name>
<dbReference type="Proteomes" id="UP001226084">
    <property type="component" value="Unassembled WGS sequence"/>
</dbReference>
<evidence type="ECO:0000313" key="2">
    <source>
        <dbReference type="Proteomes" id="UP001226084"/>
    </source>
</evidence>
<dbReference type="AlphaFoldDB" id="A0AAP5EE71"/>
<dbReference type="RefSeq" id="WP_249833954.1">
    <property type="nucleotide sequence ID" value="NZ_CP088000.1"/>
</dbReference>
<reference evidence="1" key="1">
    <citation type="submission" date="2023-07" db="EMBL/GenBank/DDBJ databases">
        <title>Functional and genomic diversity of the sorghum phyllosphere microbiome.</title>
        <authorList>
            <person name="Shade A."/>
        </authorList>
    </citation>
    <scope>NUCLEOTIDE SEQUENCE</scope>
    <source>
        <strain evidence="1">SORGH_AS_0457</strain>
    </source>
</reference>
<comment type="caution">
    <text evidence="1">The sequence shown here is derived from an EMBL/GenBank/DDBJ whole genome shotgun (WGS) entry which is preliminary data.</text>
</comment>
<organism evidence="1 2">
    <name type="scientific">Stenotrophomonas rhizophila</name>
    <dbReference type="NCBI Taxonomy" id="216778"/>
    <lineage>
        <taxon>Bacteria</taxon>
        <taxon>Pseudomonadati</taxon>
        <taxon>Pseudomonadota</taxon>
        <taxon>Gammaproteobacteria</taxon>
        <taxon>Lysobacterales</taxon>
        <taxon>Lysobacteraceae</taxon>
        <taxon>Stenotrophomonas</taxon>
    </lineage>
</organism>